<keyword evidence="5 7" id="KW-1133">Transmembrane helix</keyword>
<dbReference type="GO" id="GO:0008508">
    <property type="term" value="F:bile acid:sodium symporter activity"/>
    <property type="evidence" value="ECO:0007669"/>
    <property type="project" value="TreeGrafter"/>
</dbReference>
<feature type="transmembrane region" description="Helical" evidence="7">
    <location>
        <begin position="130"/>
        <end position="151"/>
    </location>
</feature>
<dbReference type="Pfam" id="PF01758">
    <property type="entry name" value="SBF"/>
    <property type="match status" value="1"/>
</dbReference>
<feature type="transmembrane region" description="Helical" evidence="7">
    <location>
        <begin position="163"/>
        <end position="181"/>
    </location>
</feature>
<evidence type="ECO:0000256" key="4">
    <source>
        <dbReference type="ARBA" id="ARBA00022847"/>
    </source>
</evidence>
<evidence type="ECO:0000256" key="7">
    <source>
        <dbReference type="SAM" id="Phobius"/>
    </source>
</evidence>
<evidence type="ECO:0000313" key="9">
    <source>
        <dbReference type="Proteomes" id="UP001178461"/>
    </source>
</evidence>
<sequence>MANNSGGIPYTNNGTSGNTDGQDYGSTIYDLVFSIVIAIITGFILFSMGCATDMKKMWGHIKRPSGIAVGMMCQFGLMPLTAYILAINFPAKSIDMLATFIIGCSPGGSLSNFVSYWVDGDMDLSISITALSNMAALGMMPLCLFICTRTWESEGDITVPYQAIGTTLFSFAIPITCGFWVKYRWPRQSQIILKAGSTIGGFLWVVPTVAYLLTFQGSWIVDYSLLIVAAVLPVTGYLGGFLLARLTCQSWQRCRTISVETGTQNLNLPIAVFQLSLNFQHFIQIYPSIVIYSAFQLLNLSLMVSGYQIYKKCLGRAAAAAAAAAAEERPSDPQVTMSGNLGSEINLRFEMEHEVNSKMENSFKVL</sequence>
<organism evidence="8 9">
    <name type="scientific">Podarcis lilfordi</name>
    <name type="common">Lilford's wall lizard</name>
    <dbReference type="NCBI Taxonomy" id="74358"/>
    <lineage>
        <taxon>Eukaryota</taxon>
        <taxon>Metazoa</taxon>
        <taxon>Chordata</taxon>
        <taxon>Craniata</taxon>
        <taxon>Vertebrata</taxon>
        <taxon>Euteleostomi</taxon>
        <taxon>Lepidosauria</taxon>
        <taxon>Squamata</taxon>
        <taxon>Bifurcata</taxon>
        <taxon>Unidentata</taxon>
        <taxon>Episquamata</taxon>
        <taxon>Laterata</taxon>
        <taxon>Lacertibaenia</taxon>
        <taxon>Lacertidae</taxon>
        <taxon>Podarcis</taxon>
    </lineage>
</organism>
<dbReference type="InterPro" id="IPR038770">
    <property type="entry name" value="Na+/solute_symporter_sf"/>
</dbReference>
<feature type="transmembrane region" description="Helical" evidence="7">
    <location>
        <begin position="225"/>
        <end position="244"/>
    </location>
</feature>
<proteinExistence type="inferred from homology"/>
<dbReference type="AlphaFoldDB" id="A0AA35KW84"/>
<feature type="transmembrane region" description="Helical" evidence="7">
    <location>
        <begin position="97"/>
        <end position="118"/>
    </location>
</feature>
<feature type="transmembrane region" description="Helical" evidence="7">
    <location>
        <begin position="67"/>
        <end position="91"/>
    </location>
</feature>
<gene>
    <name evidence="8" type="ORF">PODLI_1B002993</name>
</gene>
<dbReference type="InterPro" id="IPR004710">
    <property type="entry name" value="Bilac:Na_transpt"/>
</dbReference>
<keyword evidence="4" id="KW-0769">Symport</keyword>
<dbReference type="EMBL" id="OX395134">
    <property type="protein sequence ID" value="CAI5784708.1"/>
    <property type="molecule type" value="Genomic_DNA"/>
</dbReference>
<keyword evidence="3 7" id="KW-0812">Transmembrane</keyword>
<keyword evidence="4" id="KW-0813">Transport</keyword>
<evidence type="ECO:0000313" key="8">
    <source>
        <dbReference type="EMBL" id="CAI5784708.1"/>
    </source>
</evidence>
<accession>A0AA35KW84</accession>
<dbReference type="PANTHER" id="PTHR10361:SF55">
    <property type="entry name" value="SODIUM-DEPENDENT ORGANIC ANION TRANSPORTER"/>
    <property type="match status" value="1"/>
</dbReference>
<evidence type="ECO:0000256" key="3">
    <source>
        <dbReference type="ARBA" id="ARBA00022692"/>
    </source>
</evidence>
<evidence type="ECO:0000256" key="5">
    <source>
        <dbReference type="ARBA" id="ARBA00022989"/>
    </source>
</evidence>
<dbReference type="PANTHER" id="PTHR10361">
    <property type="entry name" value="SODIUM-BILE ACID COTRANSPORTER"/>
    <property type="match status" value="1"/>
</dbReference>
<protein>
    <submittedName>
        <fullName evidence="8">Solute carrier family 10 member 6</fullName>
    </submittedName>
</protein>
<feature type="transmembrane region" description="Helical" evidence="7">
    <location>
        <begin position="28"/>
        <end position="46"/>
    </location>
</feature>
<dbReference type="InterPro" id="IPR002657">
    <property type="entry name" value="BilAc:Na_symport/Acr3"/>
</dbReference>
<comment type="similarity">
    <text evidence="2">Belongs to the bile acid:sodium symporter (BASS) (TC 2.A.28) family.</text>
</comment>
<evidence type="ECO:0000256" key="2">
    <source>
        <dbReference type="ARBA" id="ARBA00006528"/>
    </source>
</evidence>
<name>A0AA35KW84_9SAUR</name>
<dbReference type="Gene3D" id="1.20.1530.20">
    <property type="match status" value="1"/>
</dbReference>
<reference evidence="8" key="1">
    <citation type="submission" date="2022-12" db="EMBL/GenBank/DDBJ databases">
        <authorList>
            <person name="Alioto T."/>
            <person name="Alioto T."/>
            <person name="Gomez Garrido J."/>
        </authorList>
    </citation>
    <scope>NUCLEOTIDE SEQUENCE</scope>
</reference>
<evidence type="ECO:0000256" key="1">
    <source>
        <dbReference type="ARBA" id="ARBA00004141"/>
    </source>
</evidence>
<keyword evidence="9" id="KW-1185">Reference proteome</keyword>
<comment type="subcellular location">
    <subcellularLocation>
        <location evidence="1">Membrane</location>
        <topology evidence="1">Multi-pass membrane protein</topology>
    </subcellularLocation>
</comment>
<evidence type="ECO:0000256" key="6">
    <source>
        <dbReference type="ARBA" id="ARBA00023136"/>
    </source>
</evidence>
<dbReference type="Proteomes" id="UP001178461">
    <property type="component" value="Chromosome 9"/>
</dbReference>
<dbReference type="GO" id="GO:0016020">
    <property type="term" value="C:membrane"/>
    <property type="evidence" value="ECO:0007669"/>
    <property type="project" value="UniProtKB-SubCell"/>
</dbReference>
<feature type="transmembrane region" description="Helical" evidence="7">
    <location>
        <begin position="193"/>
        <end position="213"/>
    </location>
</feature>
<keyword evidence="6 7" id="KW-0472">Membrane</keyword>